<dbReference type="PANTHER" id="PTHR10024:SF239">
    <property type="entry name" value="SYNAPTOTAGMIN-1"/>
    <property type="match status" value="1"/>
</dbReference>
<dbReference type="GO" id="GO:0005544">
    <property type="term" value="F:calcium-dependent phospholipid binding"/>
    <property type="evidence" value="ECO:0007669"/>
    <property type="project" value="TreeGrafter"/>
</dbReference>
<dbReference type="EMBL" id="JADDUC010000015">
    <property type="protein sequence ID" value="KAG0127620.1"/>
    <property type="molecule type" value="Genomic_DNA"/>
</dbReference>
<keyword evidence="6 16" id="KW-0479">Metal-binding</keyword>
<comment type="caution">
    <text evidence="19">The sequence shown here is derived from an EMBL/GenBank/DDBJ whole genome shotgun (WGS) entry which is preliminary data.</text>
</comment>
<proteinExistence type="inferred from homology"/>
<dbReference type="GO" id="GO:0030276">
    <property type="term" value="F:clathrin binding"/>
    <property type="evidence" value="ECO:0007669"/>
    <property type="project" value="TreeGrafter"/>
</dbReference>
<gene>
    <name evidence="20" type="ORF">IHE44_0012069</name>
    <name evidence="19" type="ORF">IHE44_002735</name>
</gene>
<keyword evidence="8 16" id="KW-0106">Calcium</keyword>
<evidence type="ECO:0000256" key="1">
    <source>
        <dbReference type="ARBA" id="ARBA00004254"/>
    </source>
</evidence>
<feature type="region of interest" description="Disordered" evidence="17">
    <location>
        <begin position="482"/>
        <end position="506"/>
    </location>
</feature>
<evidence type="ECO:0000256" key="3">
    <source>
        <dbReference type="ARBA" id="ARBA00006996"/>
    </source>
</evidence>
<dbReference type="GO" id="GO:0030672">
    <property type="term" value="C:synaptic vesicle membrane"/>
    <property type="evidence" value="ECO:0007669"/>
    <property type="project" value="UniProtKB-SubCell"/>
</dbReference>
<dbReference type="Proteomes" id="UP000618051">
    <property type="component" value="Unassembled WGS sequence"/>
</dbReference>
<evidence type="ECO:0000313" key="19">
    <source>
        <dbReference type="EMBL" id="KAG0127620.1"/>
    </source>
</evidence>
<feature type="transmembrane region" description="Helical" evidence="16">
    <location>
        <begin position="527"/>
        <end position="548"/>
    </location>
</feature>
<comment type="subunit">
    <text evidence="4">Homotetramer.</text>
</comment>
<feature type="non-terminal residue" evidence="19">
    <location>
        <position position="890"/>
    </location>
</feature>
<organism evidence="19">
    <name type="scientific">Lamprotornis superbus</name>
    <dbReference type="NCBI Taxonomy" id="245042"/>
    <lineage>
        <taxon>Eukaryota</taxon>
        <taxon>Metazoa</taxon>
        <taxon>Chordata</taxon>
        <taxon>Craniata</taxon>
        <taxon>Vertebrata</taxon>
        <taxon>Euteleostomi</taxon>
        <taxon>Archelosauria</taxon>
        <taxon>Archosauria</taxon>
        <taxon>Dinosauria</taxon>
        <taxon>Saurischia</taxon>
        <taxon>Theropoda</taxon>
        <taxon>Coelurosauria</taxon>
        <taxon>Aves</taxon>
        <taxon>Neognathae</taxon>
        <taxon>Neoaves</taxon>
        <taxon>Telluraves</taxon>
        <taxon>Australaves</taxon>
        <taxon>Passeriformes</taxon>
        <taxon>Sturnidae</taxon>
        <taxon>Lamprotornis</taxon>
    </lineage>
</organism>
<dbReference type="GO" id="GO:0001786">
    <property type="term" value="F:phosphatidylserine binding"/>
    <property type="evidence" value="ECO:0007669"/>
    <property type="project" value="TreeGrafter"/>
</dbReference>
<feature type="domain" description="C2" evidence="18">
    <location>
        <begin position="610"/>
        <end position="729"/>
    </location>
</feature>
<dbReference type="FunFam" id="2.60.40.150:FF:000016">
    <property type="entry name" value="Synaptotagmin 1"/>
    <property type="match status" value="1"/>
</dbReference>
<dbReference type="FunFam" id="2.60.40.150:FF:000007">
    <property type="entry name" value="Synaptotagmin 1"/>
    <property type="match status" value="1"/>
</dbReference>
<dbReference type="InterPro" id="IPR000008">
    <property type="entry name" value="C2_dom"/>
</dbReference>
<reference evidence="20" key="3">
    <citation type="submission" date="2022-01" db="EMBL/GenBank/DDBJ databases">
        <authorList>
            <person name="Rubenstein D.R."/>
        </authorList>
    </citation>
    <scope>NUCLEOTIDE SEQUENCE</scope>
    <source>
        <strain evidence="20">SS15</strain>
        <tissue evidence="20">Liver</tissue>
    </source>
</reference>
<dbReference type="CDD" id="cd08385">
    <property type="entry name" value="C2A_Synaptotagmin-1-5-6-9-10"/>
    <property type="match status" value="1"/>
</dbReference>
<comment type="cofactor">
    <cofactor evidence="16">
        <name>Ca(2+)</name>
        <dbReference type="ChEBI" id="CHEBI:29108"/>
    </cofactor>
    <text evidence="16">Binds 3 Ca(2+) ions per subunit. The ions are bound to the C2 domains.</text>
</comment>
<dbReference type="Gene3D" id="2.60.40.150">
    <property type="entry name" value="C2 domain"/>
    <property type="match status" value="2"/>
</dbReference>
<dbReference type="InterPro" id="IPR035892">
    <property type="entry name" value="C2_domain_sf"/>
</dbReference>
<evidence type="ECO:0000313" key="21">
    <source>
        <dbReference type="Proteomes" id="UP000618051"/>
    </source>
</evidence>
<dbReference type="OrthoDB" id="67700at2759"/>
<keyword evidence="21" id="KW-1185">Reference proteome</keyword>
<keyword evidence="10 16" id="KW-0770">Synapse</keyword>
<feature type="compositionally biased region" description="Acidic residues" evidence="17">
    <location>
        <begin position="590"/>
        <end position="602"/>
    </location>
</feature>
<dbReference type="PRINTS" id="PR00360">
    <property type="entry name" value="C2DOMAIN"/>
</dbReference>
<reference evidence="20 21" key="2">
    <citation type="journal article" date="2021" name="J. Hered.">
        <title>Feather Gene Expression Elucidates the Developmental Basis of Plumage Iridescence in African Starlings.</title>
        <authorList>
            <person name="Rubenstein D.R."/>
            <person name="Corvelo A."/>
            <person name="MacManes M.D."/>
            <person name="Maia R."/>
            <person name="Narzisi G."/>
            <person name="Rousaki A."/>
            <person name="Vandenabeele P."/>
            <person name="Shawkey M.D."/>
            <person name="Solomon J."/>
        </authorList>
    </citation>
    <scope>NUCLEOTIDE SEQUENCE [LARGE SCALE GENOMIC DNA]</scope>
    <source>
        <strain evidence="20">SS15</strain>
    </source>
</reference>
<evidence type="ECO:0000256" key="11">
    <source>
        <dbReference type="ARBA" id="ARBA00023136"/>
    </source>
</evidence>
<dbReference type="PANTHER" id="PTHR10024">
    <property type="entry name" value="SYNAPTOTAGMIN"/>
    <property type="match status" value="1"/>
</dbReference>
<evidence type="ECO:0000256" key="12">
    <source>
        <dbReference type="ARBA" id="ARBA00023139"/>
    </source>
</evidence>
<evidence type="ECO:0000256" key="15">
    <source>
        <dbReference type="ARBA" id="ARBA00023329"/>
    </source>
</evidence>
<evidence type="ECO:0000256" key="17">
    <source>
        <dbReference type="SAM" id="MobiDB-lite"/>
    </source>
</evidence>
<name>A0A835P0G9_9PASS</name>
<dbReference type="GO" id="GO:0031045">
    <property type="term" value="C:dense core granule"/>
    <property type="evidence" value="ECO:0007669"/>
    <property type="project" value="TreeGrafter"/>
</dbReference>
<dbReference type="InterPro" id="IPR001565">
    <property type="entry name" value="Synaptotagmin"/>
</dbReference>
<evidence type="ECO:0000256" key="9">
    <source>
        <dbReference type="ARBA" id="ARBA00022989"/>
    </source>
</evidence>
<dbReference type="GO" id="GO:0030424">
    <property type="term" value="C:axon"/>
    <property type="evidence" value="ECO:0007669"/>
    <property type="project" value="TreeGrafter"/>
</dbReference>
<dbReference type="PRINTS" id="PR00399">
    <property type="entry name" value="SYNAPTOTAGMN"/>
</dbReference>
<evidence type="ECO:0000256" key="5">
    <source>
        <dbReference type="ARBA" id="ARBA00022692"/>
    </source>
</evidence>
<dbReference type="GO" id="GO:0048488">
    <property type="term" value="P:synaptic vesicle endocytosis"/>
    <property type="evidence" value="ECO:0007669"/>
    <property type="project" value="TreeGrafter"/>
</dbReference>
<feature type="domain" description="C2" evidence="18">
    <location>
        <begin position="741"/>
        <end position="874"/>
    </location>
</feature>
<comment type="similarity">
    <text evidence="3 16">Belongs to the synaptotagmin family.</text>
</comment>
<feature type="region of interest" description="Disordered" evidence="17">
    <location>
        <begin position="583"/>
        <end position="604"/>
    </location>
</feature>
<dbReference type="CDD" id="cd21963">
    <property type="entry name" value="Syt1_N"/>
    <property type="match status" value="1"/>
</dbReference>
<dbReference type="GO" id="GO:0048791">
    <property type="term" value="P:calcium ion-regulated exocytosis of neurotransmitter"/>
    <property type="evidence" value="ECO:0007669"/>
    <property type="project" value="TreeGrafter"/>
</dbReference>
<dbReference type="EMBL" id="JADDUC020000005">
    <property type="protein sequence ID" value="KAI1238971.1"/>
    <property type="molecule type" value="Genomic_DNA"/>
</dbReference>
<evidence type="ECO:0000256" key="14">
    <source>
        <dbReference type="ARBA" id="ARBA00023288"/>
    </source>
</evidence>
<keyword evidence="12" id="KW-0564">Palmitate</keyword>
<dbReference type="GO" id="GO:0005886">
    <property type="term" value="C:plasma membrane"/>
    <property type="evidence" value="ECO:0007669"/>
    <property type="project" value="TreeGrafter"/>
</dbReference>
<evidence type="ECO:0000256" key="6">
    <source>
        <dbReference type="ARBA" id="ARBA00022723"/>
    </source>
</evidence>
<evidence type="ECO:0000256" key="10">
    <source>
        <dbReference type="ARBA" id="ARBA00023018"/>
    </source>
</evidence>
<comment type="function">
    <text evidence="16">May have a regulatory role in the membrane interactions during trafficking of synaptic vesicles at the active zone of the synapse. It binds acidic phospholipids with a specificity that requires the presence of both an acidic head group and a diacyl backbone.</text>
</comment>
<dbReference type="PROSITE" id="PS50004">
    <property type="entry name" value="C2"/>
    <property type="match status" value="2"/>
</dbReference>
<reference evidence="19" key="1">
    <citation type="submission" date="2020-10" db="EMBL/GenBank/DDBJ databases">
        <title>Feather gene expression reveals the developmental basis of iridescence in African starlings.</title>
        <authorList>
            <person name="Rubenstein D.R."/>
        </authorList>
    </citation>
    <scope>NUCLEOTIDE SEQUENCE</scope>
    <source>
        <strain evidence="19">SS15</strain>
        <tissue evidence="19">Liver</tissue>
    </source>
</reference>
<dbReference type="SMART" id="SM00239">
    <property type="entry name" value="C2"/>
    <property type="match status" value="2"/>
</dbReference>
<keyword evidence="9 16" id="KW-1133">Transmembrane helix</keyword>
<sequence length="890" mass="98688">AHTFTEKMLIMFVAINGIPKCMYCMHMKGVTSWGSGWLGAAVCQQHMVSAAFIELRFCSMGRANPRWLLCVQGQGHTQPNLFSCRPRIKQPKVLGTLTHLEQLGSPSCSSYSYSSFNFQIERLTTADGQNLPLAYPQEIVSDGSLAQQQALTMEAAHPISSPRSCPDSGGTYPEADAIIGDEKLMLEKLHFQTVLVINPVFLGLVVTEKEQGGQVIFILRGKYAEPAEDLVSKYGMDAIPGTYSLYFTLWHYLDDEYASQKKHKDLCVGDEELANVYMDMNYFGYLENMTSVSGFRLALVCVASALPAPFSCLLRDAASVGAVSSLLQACMRMDRWISYGECKHSQQVGQSRTSGVLAFVNLPEISMVLDFVVGFCDVKHATEELDRWSMALATLLLGEAPTSCAEAKTLKNQKDLLTGQPITAEGSSEPPGRLSNNMTQLDTDSLEKQGKIETVYHRAAAYPGVKMVSESHHEALAAPPATTVAAAPPSNVTEPASPGGGGGKEDAFSKLKEKFMNELNKIPLPPWALIAIAIVAVLLILTCCFCLCKKCLFKKKNKKKGKEKGGKNAINMKDVKDLGKSMKDQALKDDDAETGLTDGEEKEEAKEVEKLGKIQYSLDYDFQNNQLLVGIIQAAELPALDMGGTSDPYVKVFLLPDKKKKYETKVHRKTLNPVFNEQFTFKVPYSELGGKTLVMAVYDFDRFSKHDIIGEYKVAMNTVDFGHVTEEWRDLQSAEKEEQEKLGDICFSLRYVPTAGKLTVVILEAKNLKKMDVGGLSDPYVKIHLMQNGKRLKKKKTTIKKNTLNPYYNESFSFEVPFEQIQKVQIVVTVLDYDKIGKNDAIGKVFVGYNSTGAELRHWSDMLANPRRPIAQWHTLQPEEEVDAMLAVKK</sequence>
<evidence type="ECO:0000259" key="18">
    <source>
        <dbReference type="PROSITE" id="PS50004"/>
    </source>
</evidence>
<evidence type="ECO:0000256" key="8">
    <source>
        <dbReference type="ARBA" id="ARBA00022837"/>
    </source>
</evidence>
<dbReference type="SUPFAM" id="SSF49562">
    <property type="entry name" value="C2 domain (Calcium/lipid-binding domain, CaLB)"/>
    <property type="match status" value="2"/>
</dbReference>
<evidence type="ECO:0000256" key="4">
    <source>
        <dbReference type="ARBA" id="ARBA00011881"/>
    </source>
</evidence>
<dbReference type="Pfam" id="PF00168">
    <property type="entry name" value="C2"/>
    <property type="match status" value="2"/>
</dbReference>
<keyword evidence="5 16" id="KW-0812">Transmembrane</keyword>
<dbReference type="GO" id="GO:0000149">
    <property type="term" value="F:SNARE binding"/>
    <property type="evidence" value="ECO:0007669"/>
    <property type="project" value="TreeGrafter"/>
</dbReference>
<keyword evidence="11 16" id="KW-0472">Membrane</keyword>
<comment type="subcellular location">
    <subcellularLocation>
        <location evidence="2">Cytoplasmic vesicle</location>
        <location evidence="2">Secretory vesicle</location>
        <location evidence="2">Chromaffin granule membrane</location>
        <topology evidence="2">Single-pass membrane protein</topology>
    </subcellularLocation>
    <subcellularLocation>
        <location evidence="1 16">Cytoplasmic vesicle</location>
        <location evidence="1 16">Secretory vesicle</location>
        <location evidence="1 16">Synaptic vesicle membrane</location>
        <topology evidence="1 16">Single-pass membrane protein</topology>
    </subcellularLocation>
</comment>
<accession>A0A835P0G9</accession>
<evidence type="ECO:0000256" key="2">
    <source>
        <dbReference type="ARBA" id="ARBA00004349"/>
    </source>
</evidence>
<evidence type="ECO:0000256" key="13">
    <source>
        <dbReference type="ARBA" id="ARBA00023180"/>
    </source>
</evidence>
<keyword evidence="7" id="KW-0677">Repeat</keyword>
<dbReference type="AlphaFoldDB" id="A0A835P0G9"/>
<keyword evidence="14" id="KW-0449">Lipoprotein</keyword>
<evidence type="ECO:0000256" key="16">
    <source>
        <dbReference type="RuleBase" id="RU367154"/>
    </source>
</evidence>
<keyword evidence="13" id="KW-0325">Glycoprotein</keyword>
<protein>
    <recommendedName>
        <fullName evidence="16">Synaptotagmin</fullName>
    </recommendedName>
</protein>
<evidence type="ECO:0000256" key="7">
    <source>
        <dbReference type="ARBA" id="ARBA00022737"/>
    </source>
</evidence>
<keyword evidence="15 16" id="KW-0968">Cytoplasmic vesicle</keyword>
<dbReference type="GO" id="GO:0005509">
    <property type="term" value="F:calcium ion binding"/>
    <property type="evidence" value="ECO:0007669"/>
    <property type="project" value="UniProtKB-UniRule"/>
</dbReference>
<feature type="region of interest" description="Disordered" evidence="17">
    <location>
        <begin position="416"/>
        <end position="436"/>
    </location>
</feature>
<dbReference type="GO" id="GO:0042584">
    <property type="term" value="C:chromaffin granule membrane"/>
    <property type="evidence" value="ECO:0007669"/>
    <property type="project" value="UniProtKB-SubCell"/>
</dbReference>
<evidence type="ECO:0000313" key="20">
    <source>
        <dbReference type="EMBL" id="KAI1238971.1"/>
    </source>
</evidence>
<dbReference type="CDD" id="cd08402">
    <property type="entry name" value="C2B_Synaptotagmin-1"/>
    <property type="match status" value="1"/>
</dbReference>